<evidence type="ECO:0000313" key="2">
    <source>
        <dbReference type="Proteomes" id="UP000185874"/>
    </source>
</evidence>
<dbReference type="Proteomes" id="UP000185874">
    <property type="component" value="Unassembled WGS sequence"/>
</dbReference>
<evidence type="ECO:0008006" key="3">
    <source>
        <dbReference type="Google" id="ProtNLM"/>
    </source>
</evidence>
<protein>
    <recommendedName>
        <fullName evidence="3">HTH arsR-type domain-containing protein</fullName>
    </recommendedName>
</protein>
<evidence type="ECO:0000313" key="1">
    <source>
        <dbReference type="EMBL" id="OGL52299.1"/>
    </source>
</evidence>
<reference evidence="1 2" key="1">
    <citation type="journal article" date="2016" name="Nat. Commun.">
        <title>Thousands of microbial genomes shed light on interconnected biogeochemical processes in an aquifer system.</title>
        <authorList>
            <person name="Anantharaman K."/>
            <person name="Brown C.T."/>
            <person name="Hug L.A."/>
            <person name="Sharon I."/>
            <person name="Castelle C.J."/>
            <person name="Probst A.J."/>
            <person name="Thomas B.C."/>
            <person name="Singh A."/>
            <person name="Wilkins M.J."/>
            <person name="Karaoz U."/>
            <person name="Brodie E.L."/>
            <person name="Williams K.H."/>
            <person name="Hubbard S.S."/>
            <person name="Banfield J.F."/>
        </authorList>
    </citation>
    <scope>NUCLEOTIDE SEQUENCE [LARGE SCALE GENOMIC DNA]</scope>
</reference>
<proteinExistence type="predicted"/>
<organism evidence="1 2">
    <name type="scientific">Candidatus Shapirobacteria bacterium RBG_13_44_7</name>
    <dbReference type="NCBI Taxonomy" id="1802149"/>
    <lineage>
        <taxon>Bacteria</taxon>
        <taxon>Candidatus Shapironibacteriota</taxon>
    </lineage>
</organism>
<accession>A0A1F7SEV7</accession>
<dbReference type="InterPro" id="IPR036390">
    <property type="entry name" value="WH_DNA-bd_sf"/>
</dbReference>
<dbReference type="SUPFAM" id="SSF46785">
    <property type="entry name" value="Winged helix' DNA-binding domain"/>
    <property type="match status" value="1"/>
</dbReference>
<comment type="caution">
    <text evidence="1">The sequence shown here is derived from an EMBL/GenBank/DDBJ whole genome shotgun (WGS) entry which is preliminary data.</text>
</comment>
<sequence length="193" mass="22545">MKTQSNLKRLLTSRTRLKLIEHLFYFPQNFYYVRQLVRLTQEEINSVRRELANLKASGIVSSESRTNKLYYWANSESPFFPDLLQLANKISGLGAALNHQDQLKLLFYNRQFALGQPPGSDTIDLIIVGDLPLRSVEGPIKEEERLRGREINYMLMSRSEFQLRRQKRDPFIIDFFLAYPLLVLGNPKEILHS</sequence>
<dbReference type="AlphaFoldDB" id="A0A1F7SEV7"/>
<gene>
    <name evidence="1" type="ORF">A3K55_00605</name>
</gene>
<name>A0A1F7SEV7_9BACT</name>
<dbReference type="EMBL" id="MGDJ01000028">
    <property type="protein sequence ID" value="OGL52299.1"/>
    <property type="molecule type" value="Genomic_DNA"/>
</dbReference>
<dbReference type="InterPro" id="IPR036388">
    <property type="entry name" value="WH-like_DNA-bd_sf"/>
</dbReference>
<dbReference type="Gene3D" id="1.10.10.10">
    <property type="entry name" value="Winged helix-like DNA-binding domain superfamily/Winged helix DNA-binding domain"/>
    <property type="match status" value="1"/>
</dbReference>